<protein>
    <recommendedName>
        <fullName evidence="14">Leukotriene A(4) hydrolase</fullName>
        <shortName evidence="14">LTA-4 hydrolase</shortName>
        <ecNumber evidence="14">3.3.2.10</ecNumber>
        <ecNumber evidence="14">3.4.11.-</ecNumber>
    </recommendedName>
</protein>
<dbReference type="SUPFAM" id="SSF48371">
    <property type="entry name" value="ARM repeat"/>
    <property type="match status" value="1"/>
</dbReference>
<keyword evidence="5 14" id="KW-0645">Protease</keyword>
<dbReference type="EC" id="3.3.2.10" evidence="14"/>
<feature type="active site" description="Proton donor" evidence="11">
    <location>
        <position position="397"/>
    </location>
</feature>
<evidence type="ECO:0000313" key="16">
    <source>
        <dbReference type="EMBL" id="QDS69200.1"/>
    </source>
</evidence>
<dbReference type="InterPro" id="IPR045357">
    <property type="entry name" value="Aminopeptidase_N-like_N"/>
</dbReference>
<dbReference type="InterPro" id="IPR012777">
    <property type="entry name" value="LTA4H"/>
</dbReference>
<dbReference type="GO" id="GO:0004177">
    <property type="term" value="F:aminopeptidase activity"/>
    <property type="evidence" value="ECO:0007669"/>
    <property type="project" value="TreeGrafter"/>
</dbReference>
<evidence type="ECO:0000256" key="7">
    <source>
        <dbReference type="ARBA" id="ARBA00022801"/>
    </source>
</evidence>
<comment type="cofactor">
    <cofactor evidence="13 14">
        <name>Zn(2+)</name>
        <dbReference type="ChEBI" id="CHEBI:29105"/>
    </cofactor>
    <text evidence="13 14">Binds 1 zinc ion per subunit.</text>
</comment>
<reference evidence="16 17" key="1">
    <citation type="submission" date="2019-07" db="EMBL/GenBank/DDBJ databases">
        <title>Finished genome of Venturia effusa.</title>
        <authorList>
            <person name="Young C.A."/>
            <person name="Cox M.P."/>
            <person name="Ganley A.R.D."/>
            <person name="David W.J."/>
        </authorList>
    </citation>
    <scope>NUCLEOTIDE SEQUENCE [LARGE SCALE GENOMIC DNA]</scope>
    <source>
        <strain evidence="17">albino</strain>
    </source>
</reference>
<keyword evidence="7 14" id="KW-0378">Hydrolase</keyword>
<dbReference type="Gene3D" id="1.25.40.320">
    <property type="entry name" value="Peptidase M1, leukotriene A4 hydrolase/aminopeptidase C-terminal domain"/>
    <property type="match status" value="1"/>
</dbReference>
<keyword evidence="9 14" id="KW-0482">Metalloprotease</keyword>
<keyword evidence="6 13" id="KW-0479">Metal-binding</keyword>
<dbReference type="InterPro" id="IPR049980">
    <property type="entry name" value="LTA4H_cat"/>
</dbReference>
<dbReference type="PANTHER" id="PTHR45726">
    <property type="entry name" value="LEUKOTRIENE A-4 HYDROLASE"/>
    <property type="match status" value="1"/>
</dbReference>
<evidence type="ECO:0000313" key="17">
    <source>
        <dbReference type="Proteomes" id="UP000316270"/>
    </source>
</evidence>
<dbReference type="Pfam" id="PF09127">
    <property type="entry name" value="Leuk-A4-hydro_C"/>
    <property type="match status" value="1"/>
</dbReference>
<comment type="similarity">
    <text evidence="3 14">Belongs to the peptidase M1 family.</text>
</comment>
<feature type="binding site" evidence="13">
    <location>
        <position position="313"/>
    </location>
    <ligand>
        <name>Zn(2+)</name>
        <dbReference type="ChEBI" id="CHEBI:29105"/>
        <note>catalytic</note>
    </ligand>
</feature>
<feature type="binding site" evidence="13">
    <location>
        <position position="332"/>
    </location>
    <ligand>
        <name>Zn(2+)</name>
        <dbReference type="ChEBI" id="CHEBI:29105"/>
        <note>catalytic</note>
    </ligand>
</feature>
<dbReference type="InterPro" id="IPR027268">
    <property type="entry name" value="Peptidase_M4/M1_CTD_sf"/>
</dbReference>
<dbReference type="AlphaFoldDB" id="A0A517L0N4"/>
<dbReference type="STRING" id="50376.A0A517L0N4"/>
<dbReference type="SUPFAM" id="SSF55486">
    <property type="entry name" value="Metalloproteases ('zincins'), catalytic domain"/>
    <property type="match status" value="1"/>
</dbReference>
<dbReference type="PANTHER" id="PTHR45726:SF3">
    <property type="entry name" value="LEUKOTRIENE A-4 HYDROLASE"/>
    <property type="match status" value="1"/>
</dbReference>
<keyword evidence="4 14" id="KW-0963">Cytoplasm</keyword>
<evidence type="ECO:0000256" key="2">
    <source>
        <dbReference type="ARBA" id="ARBA00004496"/>
    </source>
</evidence>
<keyword evidence="17" id="KW-1185">Reference proteome</keyword>
<dbReference type="InterPro" id="IPR038502">
    <property type="entry name" value="M1_LTA-4_hydro/amino_C_sf"/>
</dbReference>
<dbReference type="InterPro" id="IPR034015">
    <property type="entry name" value="M1_LTA4H"/>
</dbReference>
<evidence type="ECO:0000256" key="9">
    <source>
        <dbReference type="ARBA" id="ARBA00023049"/>
    </source>
</evidence>
<evidence type="ECO:0000256" key="1">
    <source>
        <dbReference type="ARBA" id="ARBA00004123"/>
    </source>
</evidence>
<feature type="binding site" evidence="12">
    <location>
        <begin position="145"/>
        <end position="147"/>
    </location>
    <ligand>
        <name>a peptide</name>
        <dbReference type="ChEBI" id="CHEBI:60466"/>
    </ligand>
</feature>
<dbReference type="NCBIfam" id="TIGR02411">
    <property type="entry name" value="leuko_A4_hydro"/>
    <property type="match status" value="1"/>
</dbReference>
<dbReference type="Gene3D" id="1.10.390.10">
    <property type="entry name" value="Neutral Protease Domain 2"/>
    <property type="match status" value="1"/>
</dbReference>
<dbReference type="OrthoDB" id="79562at2759"/>
<dbReference type="GO" id="GO:0004301">
    <property type="term" value="F:epoxide hydrolase activity"/>
    <property type="evidence" value="ECO:0007669"/>
    <property type="project" value="UniProtKB-EC"/>
</dbReference>
<dbReference type="Gene3D" id="2.60.40.1730">
    <property type="entry name" value="tricorn interacting facor f3 domain"/>
    <property type="match status" value="1"/>
</dbReference>
<evidence type="ECO:0000256" key="8">
    <source>
        <dbReference type="ARBA" id="ARBA00022833"/>
    </source>
</evidence>
<gene>
    <name evidence="16" type="ORF">FKW77_000519</name>
</gene>
<feature type="active site" description="Proton acceptor" evidence="11">
    <location>
        <position position="310"/>
    </location>
</feature>
<evidence type="ECO:0000256" key="6">
    <source>
        <dbReference type="ARBA" id="ARBA00022723"/>
    </source>
</evidence>
<dbReference type="GO" id="GO:0005829">
    <property type="term" value="C:cytosol"/>
    <property type="evidence" value="ECO:0007669"/>
    <property type="project" value="TreeGrafter"/>
</dbReference>
<evidence type="ECO:0000256" key="11">
    <source>
        <dbReference type="PIRSR" id="PIRSR612777-1"/>
    </source>
</evidence>
<keyword evidence="10" id="KW-0539">Nucleus</keyword>
<name>A0A517L0N4_9PEZI</name>
<dbReference type="CDD" id="cd09599">
    <property type="entry name" value="M1_LTA4H"/>
    <property type="match status" value="1"/>
</dbReference>
<dbReference type="EMBL" id="CP042187">
    <property type="protein sequence ID" value="QDS69200.1"/>
    <property type="molecule type" value="Genomic_DNA"/>
</dbReference>
<feature type="binding site" evidence="13">
    <location>
        <position position="309"/>
    </location>
    <ligand>
        <name>Zn(2+)</name>
        <dbReference type="ChEBI" id="CHEBI:29105"/>
        <note>catalytic</note>
    </ligand>
</feature>
<dbReference type="GO" id="GO:0005634">
    <property type="term" value="C:nucleus"/>
    <property type="evidence" value="ECO:0007669"/>
    <property type="project" value="UniProtKB-SubCell"/>
</dbReference>
<evidence type="ECO:0000256" key="3">
    <source>
        <dbReference type="ARBA" id="ARBA00010136"/>
    </source>
</evidence>
<dbReference type="PRINTS" id="PR00756">
    <property type="entry name" value="ALADIPTASE"/>
</dbReference>
<evidence type="ECO:0000256" key="4">
    <source>
        <dbReference type="ARBA" id="ARBA00022490"/>
    </source>
</evidence>
<accession>A0A517L0N4</accession>
<proteinExistence type="inferred from homology"/>
<evidence type="ECO:0000256" key="10">
    <source>
        <dbReference type="ARBA" id="ARBA00023242"/>
    </source>
</evidence>
<evidence type="ECO:0000256" key="13">
    <source>
        <dbReference type="PIRSR" id="PIRSR612777-3"/>
    </source>
</evidence>
<dbReference type="EC" id="3.4.11.-" evidence="14"/>
<dbReference type="InterPro" id="IPR014782">
    <property type="entry name" value="Peptidase_M1_dom"/>
</dbReference>
<feature type="binding site" evidence="12">
    <location>
        <begin position="280"/>
        <end position="285"/>
    </location>
    <ligand>
        <name>a peptide</name>
        <dbReference type="ChEBI" id="CHEBI:60466"/>
    </ligand>
</feature>
<dbReference type="GO" id="GO:0008270">
    <property type="term" value="F:zinc ion binding"/>
    <property type="evidence" value="ECO:0007669"/>
    <property type="project" value="InterPro"/>
</dbReference>
<dbReference type="GO" id="GO:0006508">
    <property type="term" value="P:proteolysis"/>
    <property type="evidence" value="ECO:0007669"/>
    <property type="project" value="UniProtKB-KW"/>
</dbReference>
<dbReference type="FunFam" id="1.25.40.320:FF:000001">
    <property type="entry name" value="Leukotriene A(4) hydrolase"/>
    <property type="match status" value="1"/>
</dbReference>
<dbReference type="Pfam" id="PF17900">
    <property type="entry name" value="Peptidase_M1_N"/>
    <property type="match status" value="1"/>
</dbReference>
<organism evidence="16 17">
    <name type="scientific">Venturia effusa</name>
    <dbReference type="NCBI Taxonomy" id="50376"/>
    <lineage>
        <taxon>Eukaryota</taxon>
        <taxon>Fungi</taxon>
        <taxon>Dikarya</taxon>
        <taxon>Ascomycota</taxon>
        <taxon>Pezizomycotina</taxon>
        <taxon>Dothideomycetes</taxon>
        <taxon>Pleosporomycetidae</taxon>
        <taxon>Venturiales</taxon>
        <taxon>Venturiaceae</taxon>
        <taxon>Venturia</taxon>
    </lineage>
</organism>
<dbReference type="InterPro" id="IPR001930">
    <property type="entry name" value="Peptidase_M1"/>
</dbReference>
<dbReference type="InterPro" id="IPR016024">
    <property type="entry name" value="ARM-type_fold"/>
</dbReference>
<dbReference type="SMART" id="SM01263">
    <property type="entry name" value="Leuk-A4-hydro_C"/>
    <property type="match status" value="1"/>
</dbReference>
<evidence type="ECO:0000259" key="15">
    <source>
        <dbReference type="SMART" id="SM01263"/>
    </source>
</evidence>
<dbReference type="InterPro" id="IPR015211">
    <property type="entry name" value="Peptidase_M1_C"/>
</dbReference>
<dbReference type="Gene3D" id="3.30.2010.30">
    <property type="match status" value="1"/>
</dbReference>
<dbReference type="GO" id="GO:0008237">
    <property type="term" value="F:metallopeptidase activity"/>
    <property type="evidence" value="ECO:0007669"/>
    <property type="project" value="UniProtKB-KW"/>
</dbReference>
<dbReference type="InterPro" id="IPR042097">
    <property type="entry name" value="Aminopeptidase_N-like_N_sf"/>
</dbReference>
<evidence type="ECO:0000256" key="14">
    <source>
        <dbReference type="RuleBase" id="RU361141"/>
    </source>
</evidence>
<evidence type="ECO:0000256" key="12">
    <source>
        <dbReference type="PIRSR" id="PIRSR612777-2"/>
    </source>
</evidence>
<comment type="subcellular location">
    <subcellularLocation>
        <location evidence="2 14">Cytoplasm</location>
    </subcellularLocation>
    <subcellularLocation>
        <location evidence="1">Nucleus</location>
    </subcellularLocation>
</comment>
<comment type="catalytic activity">
    <reaction evidence="14">
        <text>an epoxide + H2O = an ethanediol</text>
        <dbReference type="Rhea" id="RHEA:19037"/>
        <dbReference type="ChEBI" id="CHEBI:15377"/>
        <dbReference type="ChEBI" id="CHEBI:32955"/>
        <dbReference type="ChEBI" id="CHEBI:140594"/>
        <dbReference type="EC" id="3.3.2.10"/>
    </reaction>
</comment>
<feature type="binding site" evidence="12">
    <location>
        <begin position="578"/>
        <end position="580"/>
    </location>
    <ligand>
        <name>a peptide</name>
        <dbReference type="ChEBI" id="CHEBI:60466"/>
    </ligand>
</feature>
<dbReference type="Proteomes" id="UP000316270">
    <property type="component" value="Chromosome 3"/>
</dbReference>
<dbReference type="FunFam" id="2.60.40.1730:FF:000004">
    <property type="entry name" value="Leukotriene A(4) hydrolase"/>
    <property type="match status" value="1"/>
</dbReference>
<dbReference type="Pfam" id="PF01433">
    <property type="entry name" value="Peptidase_M1"/>
    <property type="match status" value="1"/>
</dbReference>
<sequence length="625" mass="70819">MVLRPTAADVTINSPRDPNTLSNYNDWKTSHIVANLEIDFQKRRLWGHVALRLKSLTHSESDNVILDTSYLDIKDVKIGGKAVQWNLAKRTEPYGSPLAVMVKKTPVDEEIEIEIALTTTDQCTALQWLTPAQTSNKKHPYMFSQCQAIHARSVFPCQDTPDVKATVDFIIRSPLPVVASGLATGANNFEAGKHGSSGTLLYTFKQKVPIPSYLFALASGDLATASIGPRSQVCTGPEELVGCKWELEEDMEKFMEAAEKIVYPYAWGTYNVLVLPASFPYGGMENPVFTFATPTIISKDRQNVDVIAHELSHSWSGNLVSNASWEHFWLNEGWTTYLERRIQAEIHGEPHRDFSAIIGWKALEDSIKMYGMDHEFTKLIVDLKGKDPDDAFSSIPYEKGFNFLYRLEKLIGKAKWDKFIPHYFSVFKFKSLDSYEFKSTLLSFFASDKHASKLLNDLDWDEAFYQPGFPPKPAFDTSMVDVCYALADSWKNKSLNCFEPKASDISGWMANQSVVFLERIQSFPEVLPVADIELMGKIYNFGKSENVELVSRYFGIGLKARVESVYEPTSKLLGLVGRMKFVRPLFRFLNECDRDLAVRTFKENKDFYHPICKAMIEKDLFGGEK</sequence>
<feature type="domain" description="Peptidase M1 leukotriene A4 hydrolase/aminopeptidase C-terminal" evidence="15">
    <location>
        <begin position="478"/>
        <end position="620"/>
    </location>
</feature>
<dbReference type="SUPFAM" id="SSF63737">
    <property type="entry name" value="Leukotriene A4 hydrolase N-terminal domain"/>
    <property type="match status" value="1"/>
</dbReference>
<dbReference type="FunFam" id="1.10.390.10:FF:000009">
    <property type="entry name" value="Leukotriene A(4) hydrolase"/>
    <property type="match status" value="1"/>
</dbReference>
<keyword evidence="8 13" id="KW-0862">Zinc</keyword>
<dbReference type="FunFam" id="3.30.2010.30:FF:000001">
    <property type="entry name" value="Leukotriene A(4) hydrolase"/>
    <property type="match status" value="1"/>
</dbReference>
<evidence type="ECO:0000256" key="5">
    <source>
        <dbReference type="ARBA" id="ARBA00022670"/>
    </source>
</evidence>